<accession>A0ABR3G8V3</accession>
<comment type="caution">
    <text evidence="1">The sequence shown here is derived from an EMBL/GenBank/DDBJ whole genome shotgun (WGS) entry which is preliminary data.</text>
</comment>
<name>A0ABR3G8V3_9PEZI</name>
<evidence type="ECO:0000313" key="1">
    <source>
        <dbReference type="EMBL" id="KAL0632376.1"/>
    </source>
</evidence>
<evidence type="ECO:0000313" key="2">
    <source>
        <dbReference type="Proteomes" id="UP001447188"/>
    </source>
</evidence>
<dbReference type="Proteomes" id="UP001447188">
    <property type="component" value="Unassembled WGS sequence"/>
</dbReference>
<reference evidence="1 2" key="1">
    <citation type="submission" date="2024-02" db="EMBL/GenBank/DDBJ databases">
        <title>Discinaceae phylogenomics.</title>
        <authorList>
            <person name="Dirks A.C."/>
            <person name="James T.Y."/>
        </authorList>
    </citation>
    <scope>NUCLEOTIDE SEQUENCE [LARGE SCALE GENOMIC DNA]</scope>
    <source>
        <strain evidence="1 2">ACD0624</strain>
    </source>
</reference>
<dbReference type="EMBL" id="JBBBZM010000172">
    <property type="protein sequence ID" value="KAL0632376.1"/>
    <property type="molecule type" value="Genomic_DNA"/>
</dbReference>
<sequence>MNPPTSPSLANLTVLSNRTGQYCSANTLSPSMPGSKTDPLSRPHLHARRAHAIHRNLDLGAHRYAAMTLVLEKVGGQEGERRSARGEVGVEWAADILDEAAEKVHTVFGGEVVVEDDEGGVLGGATREHDLSLALIAECDAVR</sequence>
<organism evidence="1 2">
    <name type="scientific">Discina gigas</name>
    <dbReference type="NCBI Taxonomy" id="1032678"/>
    <lineage>
        <taxon>Eukaryota</taxon>
        <taxon>Fungi</taxon>
        <taxon>Dikarya</taxon>
        <taxon>Ascomycota</taxon>
        <taxon>Pezizomycotina</taxon>
        <taxon>Pezizomycetes</taxon>
        <taxon>Pezizales</taxon>
        <taxon>Discinaceae</taxon>
        <taxon>Discina</taxon>
    </lineage>
</organism>
<gene>
    <name evidence="1" type="ORF">Q9L58_008737</name>
</gene>
<proteinExistence type="predicted"/>
<keyword evidence="2" id="KW-1185">Reference proteome</keyword>
<protein>
    <submittedName>
        <fullName evidence="1">Uncharacterized protein</fullName>
    </submittedName>
</protein>